<dbReference type="SUPFAM" id="SSF52949">
    <property type="entry name" value="Macro domain-like"/>
    <property type="match status" value="1"/>
</dbReference>
<dbReference type="PANTHER" id="PTHR11106:SF111">
    <property type="entry name" value="MACRO DOMAIN-CONTAINING PROTEIN"/>
    <property type="match status" value="1"/>
</dbReference>
<reference evidence="2" key="1">
    <citation type="journal article" date="2021" name="bioRxiv">
        <title>Unraveling nitrogen, sulfur and carbon metabolic pathways and microbial community transcriptional responses to substrate deprivation and toxicity stresses in a bioreactor mimicking anoxic brackish coastal sediment conditions.</title>
        <authorList>
            <person name="Martins P.D."/>
            <person name="Echeveste M.J."/>
            <person name="Arshad A."/>
            <person name="Kurth J."/>
            <person name="Ouboter H."/>
            <person name="Jetten M.S.M."/>
            <person name="Welte C.U."/>
        </authorList>
    </citation>
    <scope>NUCLEOTIDE SEQUENCE</scope>
    <source>
        <strain evidence="2">MAG_39</strain>
    </source>
</reference>
<dbReference type="InterPro" id="IPR043472">
    <property type="entry name" value="Macro_dom-like"/>
</dbReference>
<dbReference type="Gene3D" id="3.40.220.10">
    <property type="entry name" value="Leucine Aminopeptidase, subunit E, domain 1"/>
    <property type="match status" value="1"/>
</dbReference>
<evidence type="ECO:0000313" key="3">
    <source>
        <dbReference type="Proteomes" id="UP000705867"/>
    </source>
</evidence>
<dbReference type="PROSITE" id="PS51154">
    <property type="entry name" value="MACRO"/>
    <property type="match status" value="1"/>
</dbReference>
<comment type="caution">
    <text evidence="2">The sequence shown here is derived from an EMBL/GenBank/DDBJ whole genome shotgun (WGS) entry which is preliminary data.</text>
</comment>
<evidence type="ECO:0000313" key="2">
    <source>
        <dbReference type="EMBL" id="MBZ0158449.1"/>
    </source>
</evidence>
<reference evidence="2" key="2">
    <citation type="submission" date="2021-08" db="EMBL/GenBank/DDBJ databases">
        <authorList>
            <person name="Dalcin Martins P."/>
        </authorList>
    </citation>
    <scope>NUCLEOTIDE SEQUENCE</scope>
    <source>
        <strain evidence="2">MAG_39</strain>
    </source>
</reference>
<accession>A0A953M3T7</accession>
<feature type="domain" description="Macro" evidence="1">
    <location>
        <begin position="1"/>
        <end position="179"/>
    </location>
</feature>
<dbReference type="Proteomes" id="UP000705867">
    <property type="component" value="Unassembled WGS sequence"/>
</dbReference>
<dbReference type="PANTHER" id="PTHR11106">
    <property type="entry name" value="GANGLIOSIDE INDUCED DIFFERENTIATION ASSOCIATED PROTEIN 2-RELATED"/>
    <property type="match status" value="1"/>
</dbReference>
<dbReference type="AlphaFoldDB" id="A0A953M3T7"/>
<dbReference type="CDD" id="cd02907">
    <property type="entry name" value="Macro_Af1521_BAL-like"/>
    <property type="match status" value="1"/>
</dbReference>
<protein>
    <submittedName>
        <fullName evidence="2">Macro domain-containing protein</fullName>
    </submittedName>
</protein>
<proteinExistence type="predicted"/>
<dbReference type="InterPro" id="IPR002589">
    <property type="entry name" value="Macro_dom"/>
</dbReference>
<dbReference type="EMBL" id="JAIOIV010000151">
    <property type="protein sequence ID" value="MBZ0158449.1"/>
    <property type="molecule type" value="Genomic_DNA"/>
</dbReference>
<dbReference type="Pfam" id="PF01661">
    <property type="entry name" value="Macro"/>
    <property type="match status" value="1"/>
</dbReference>
<evidence type="ECO:0000259" key="1">
    <source>
        <dbReference type="PROSITE" id="PS51154"/>
    </source>
</evidence>
<organism evidence="2 3">
    <name type="scientific">Candidatus Nitrobium versatile</name>
    <dbReference type="NCBI Taxonomy" id="2884831"/>
    <lineage>
        <taxon>Bacteria</taxon>
        <taxon>Pseudomonadati</taxon>
        <taxon>Nitrospirota</taxon>
        <taxon>Nitrospiria</taxon>
        <taxon>Nitrospirales</taxon>
        <taxon>Nitrospiraceae</taxon>
        <taxon>Candidatus Nitrobium</taxon>
    </lineage>
</organism>
<gene>
    <name evidence="2" type="ORF">K8I29_19805</name>
</gene>
<name>A0A953M3T7_9BACT</name>
<dbReference type="SMART" id="SM00506">
    <property type="entry name" value="A1pp"/>
    <property type="match status" value="1"/>
</dbReference>
<sequence length="179" mass="19226">MRIVAERTIQKKTLRLVAGDITERNVDVIVNAANSHLQHGGGVAGAIVRKGGPAIQEESDRIGFVPVGRVALTATGKLPAKFVIHAVGPRMGEGDEDNKLRSAVVNSLRLASEKGLTSISLPAISSGIFGFPKDRCAQILVGEAARFLRENPDSPLSVVEFCIFDELTLGYFKQEFDTI</sequence>